<reference evidence="1" key="1">
    <citation type="submission" date="2014-11" db="EMBL/GenBank/DDBJ databases">
        <authorList>
            <person name="Amaro Gonzalez C."/>
        </authorList>
    </citation>
    <scope>NUCLEOTIDE SEQUENCE</scope>
</reference>
<proteinExistence type="predicted"/>
<organism evidence="1">
    <name type="scientific">Anguilla anguilla</name>
    <name type="common">European freshwater eel</name>
    <name type="synonym">Muraena anguilla</name>
    <dbReference type="NCBI Taxonomy" id="7936"/>
    <lineage>
        <taxon>Eukaryota</taxon>
        <taxon>Metazoa</taxon>
        <taxon>Chordata</taxon>
        <taxon>Craniata</taxon>
        <taxon>Vertebrata</taxon>
        <taxon>Euteleostomi</taxon>
        <taxon>Actinopterygii</taxon>
        <taxon>Neopterygii</taxon>
        <taxon>Teleostei</taxon>
        <taxon>Anguilliformes</taxon>
        <taxon>Anguillidae</taxon>
        <taxon>Anguilla</taxon>
    </lineage>
</organism>
<reference evidence="1" key="2">
    <citation type="journal article" date="2015" name="Fish Shellfish Immunol.">
        <title>Early steps in the European eel (Anguilla anguilla)-Vibrio vulnificus interaction in the gills: Role of the RtxA13 toxin.</title>
        <authorList>
            <person name="Callol A."/>
            <person name="Pajuelo D."/>
            <person name="Ebbesson L."/>
            <person name="Teles M."/>
            <person name="MacKenzie S."/>
            <person name="Amaro C."/>
        </authorList>
    </citation>
    <scope>NUCLEOTIDE SEQUENCE</scope>
</reference>
<accession>A0A0E9XDZ1</accession>
<dbReference type="EMBL" id="GBXM01007625">
    <property type="protein sequence ID" value="JAI00953.1"/>
    <property type="molecule type" value="Transcribed_RNA"/>
</dbReference>
<sequence>MNTGLNNDLLRLACL</sequence>
<evidence type="ECO:0000313" key="1">
    <source>
        <dbReference type="EMBL" id="JAI00953.1"/>
    </source>
</evidence>
<name>A0A0E9XDZ1_ANGAN</name>
<protein>
    <submittedName>
        <fullName evidence="1">Uncharacterized protein</fullName>
    </submittedName>
</protein>